<dbReference type="Gene3D" id="3.40.50.10470">
    <property type="entry name" value="Translation initiation factor eif-2b, domain 2"/>
    <property type="match status" value="1"/>
</dbReference>
<dbReference type="SUPFAM" id="SSF100950">
    <property type="entry name" value="NagB/RpiA/CoA transferase-like"/>
    <property type="match status" value="1"/>
</dbReference>
<keyword evidence="2" id="KW-0732">Signal</keyword>
<dbReference type="InterPro" id="IPR037171">
    <property type="entry name" value="NagB/RpiA_transferase-like"/>
</dbReference>
<gene>
    <name evidence="3" type="ORF">CNQ84_07060</name>
</gene>
<evidence type="ECO:0000256" key="1">
    <source>
        <dbReference type="RuleBase" id="RU003814"/>
    </source>
</evidence>
<dbReference type="AlphaFoldDB" id="A0A2A3MJE8"/>
<dbReference type="EMBL" id="NTMR01000009">
    <property type="protein sequence ID" value="PBK04902.1"/>
    <property type="molecule type" value="Genomic_DNA"/>
</dbReference>
<feature type="chain" id="PRO_5012878548" evidence="2">
    <location>
        <begin position="24"/>
        <end position="384"/>
    </location>
</feature>
<organism evidence="3 4">
    <name type="scientific">Pseudomonas abyssi</name>
    <dbReference type="NCBI Taxonomy" id="170540"/>
    <lineage>
        <taxon>Bacteria</taxon>
        <taxon>Pseudomonadati</taxon>
        <taxon>Pseudomonadota</taxon>
        <taxon>Gammaproteobacteria</taxon>
        <taxon>Pseudomonadales</taxon>
        <taxon>Pseudomonadaceae</taxon>
        <taxon>Pseudomonas</taxon>
    </lineage>
</organism>
<dbReference type="GO" id="GO:0046523">
    <property type="term" value="F:S-methyl-5-thioribose-1-phosphate isomerase activity"/>
    <property type="evidence" value="ECO:0007669"/>
    <property type="project" value="TreeGrafter"/>
</dbReference>
<comment type="similarity">
    <text evidence="1">Belongs to the eIF-2B alpha/beta/delta subunits family.</text>
</comment>
<sequence length="384" mass="40131">MFNSPCIMVGKYTCWLWANAAWACGAPANPAPLEGDSVMLQIEAVADKACLQAVSWLPEGAVRLLDQRRLPELATQDCRDEVEVLAAMRCGVVAGAAALGVAAAFGVALAARQQVTPVRDWSQELEPVIAAFAALGPMAANLQWALGIMRQTLAGIAPDADVPGRLLQAAEAIAGADAEANQSMARFGLQLLRRHHSAEQKLMLLGYSGELSGGGGGTAMGVVQAAHRAGVLKEVLVSEASPSRSGARLAAWELQRTGVPCSVIADTAAASSMKYDPVSWVIVGAERIAANGDVITTQGTYALAILAMHHGLRFMVVASTATLDMSLSDGDALEPEVLQGAAGSSQPLDVTPVELIDAIVTEKGVIERPDEGKIAKLMSIRRLH</sequence>
<dbReference type="Proteomes" id="UP000242313">
    <property type="component" value="Unassembled WGS sequence"/>
</dbReference>
<proteinExistence type="inferred from homology"/>
<feature type="signal peptide" evidence="2">
    <location>
        <begin position="1"/>
        <end position="23"/>
    </location>
</feature>
<protein>
    <submittedName>
        <fullName evidence="3">S-methyl-5-thioribose-1-phosphate isomerase</fullName>
    </submittedName>
</protein>
<evidence type="ECO:0000313" key="4">
    <source>
        <dbReference type="Proteomes" id="UP000242313"/>
    </source>
</evidence>
<keyword evidence="4" id="KW-1185">Reference proteome</keyword>
<dbReference type="GO" id="GO:0019509">
    <property type="term" value="P:L-methionine salvage from methylthioadenosine"/>
    <property type="evidence" value="ECO:0007669"/>
    <property type="project" value="TreeGrafter"/>
</dbReference>
<evidence type="ECO:0000313" key="3">
    <source>
        <dbReference type="EMBL" id="PBK04902.1"/>
    </source>
</evidence>
<dbReference type="Gene3D" id="1.20.120.420">
    <property type="entry name" value="translation initiation factor eif-2b, domain 1"/>
    <property type="match status" value="1"/>
</dbReference>
<keyword evidence="3" id="KW-0413">Isomerase</keyword>
<name>A0A2A3MJE8_9PSED</name>
<dbReference type="PANTHER" id="PTHR43475">
    <property type="entry name" value="METHYLTHIORIBOSE-1-PHOSPHATE ISOMERASE"/>
    <property type="match status" value="1"/>
</dbReference>
<accession>A0A2A3MJE8</accession>
<dbReference type="Pfam" id="PF01008">
    <property type="entry name" value="IF-2B"/>
    <property type="match status" value="1"/>
</dbReference>
<dbReference type="InterPro" id="IPR000649">
    <property type="entry name" value="IF-2B-related"/>
</dbReference>
<evidence type="ECO:0000256" key="2">
    <source>
        <dbReference type="SAM" id="SignalP"/>
    </source>
</evidence>
<dbReference type="InterPro" id="IPR027363">
    <property type="entry name" value="M1Pi_N"/>
</dbReference>
<dbReference type="PANTHER" id="PTHR43475:SF1">
    <property type="entry name" value="METHYLTHIORIBOSE-1-PHOSPHATE ISOMERASE"/>
    <property type="match status" value="1"/>
</dbReference>
<comment type="caution">
    <text evidence="3">The sequence shown here is derived from an EMBL/GenBank/DDBJ whole genome shotgun (WGS) entry which is preliminary data.</text>
</comment>
<reference evidence="3 4" key="1">
    <citation type="submission" date="2017-09" db="EMBL/GenBank/DDBJ databases">
        <title>Pseudomonas abyssi sp. nov. isolated from Abyssopelagic Water.</title>
        <authorList>
            <person name="Wei Y."/>
        </authorList>
    </citation>
    <scope>NUCLEOTIDE SEQUENCE [LARGE SCALE GENOMIC DNA]</scope>
    <source>
        <strain evidence="3 4">MT5</strain>
    </source>
</reference>
<dbReference type="InterPro" id="IPR042529">
    <property type="entry name" value="IF_2B-like_C"/>
</dbReference>
<dbReference type="NCBIfam" id="NF004326">
    <property type="entry name" value="PRK05720.1"/>
    <property type="match status" value="1"/>
</dbReference>